<dbReference type="RefSeq" id="WP_152938868.1">
    <property type="nucleotide sequence ID" value="NZ_FTNR01000001.1"/>
</dbReference>
<dbReference type="Proteomes" id="UP000185936">
    <property type="component" value="Unassembled WGS sequence"/>
</dbReference>
<dbReference type="STRING" id="308853.SAMN05421752_10122"/>
<proteinExistence type="predicted"/>
<dbReference type="AlphaFoldDB" id="A0A1N7BZN0"/>
<dbReference type="GeneID" id="42299861"/>
<dbReference type="EMBL" id="FTNR01000001">
    <property type="protein sequence ID" value="SIR56760.1"/>
    <property type="molecule type" value="Genomic_DNA"/>
</dbReference>
<reference evidence="2" key="1">
    <citation type="submission" date="2017-01" db="EMBL/GenBank/DDBJ databases">
        <authorList>
            <person name="Varghese N."/>
            <person name="Submissions S."/>
        </authorList>
    </citation>
    <scope>NUCLEOTIDE SEQUENCE [LARGE SCALE GENOMIC DNA]</scope>
    <source>
        <strain evidence="2">type strain: HArc-</strain>
    </source>
</reference>
<keyword evidence="2" id="KW-1185">Reference proteome</keyword>
<organism evidence="1 2">
    <name type="scientific">Natronorubrum thiooxidans</name>
    <dbReference type="NCBI Taxonomy" id="308853"/>
    <lineage>
        <taxon>Archaea</taxon>
        <taxon>Methanobacteriati</taxon>
        <taxon>Methanobacteriota</taxon>
        <taxon>Stenosarchaea group</taxon>
        <taxon>Halobacteria</taxon>
        <taxon>Halobacteriales</taxon>
        <taxon>Natrialbaceae</taxon>
        <taxon>Natronorubrum</taxon>
    </lineage>
</organism>
<gene>
    <name evidence="1" type="ORF">SAMN05421752_10122</name>
</gene>
<evidence type="ECO:0000313" key="2">
    <source>
        <dbReference type="Proteomes" id="UP000185936"/>
    </source>
</evidence>
<sequence length="54" mass="5535">MNGTGLRRRDVLATISAGCVTVAGSTADELTETPAEETPAALYGLAYGRGYGTE</sequence>
<accession>A0A1N7BZN0</accession>
<protein>
    <submittedName>
        <fullName evidence="1">Uncharacterized protein</fullName>
    </submittedName>
</protein>
<evidence type="ECO:0000313" key="1">
    <source>
        <dbReference type="EMBL" id="SIR56760.1"/>
    </source>
</evidence>
<name>A0A1N7BZN0_9EURY</name>